<protein>
    <submittedName>
        <fullName evidence="2">DUF2938 domain-containing protein</fullName>
    </submittedName>
</protein>
<evidence type="ECO:0000313" key="3">
    <source>
        <dbReference type="Proteomes" id="UP001523401"/>
    </source>
</evidence>
<dbReference type="EMBL" id="JAMXQU010000002">
    <property type="protein sequence ID" value="MCO6159107.1"/>
    <property type="molecule type" value="Genomic_DNA"/>
</dbReference>
<feature type="transmembrane region" description="Helical" evidence="1">
    <location>
        <begin position="195"/>
        <end position="220"/>
    </location>
</feature>
<name>A0ABT1CE19_9PROT</name>
<sequence>MSRTITIACVTACSPVAIWLVDDGSVIQGASAADEMALCDFHGGFCRMTLMDSFLSHPLGAILVFTIVVGVVSTLILDLYALVLEKAVGIPQSNWGAVGHWLLGMTRGQFFFSPTSSGVYTPGEHGLGWLFHYVVGCAYAAMLPVFWGTGYIAAPGWIPVILIGFVLTTIAGLTLMVPGMGGGFLGLKTPNPLKLYGLVLLAHAVFTIGQYAAASAFAACF</sequence>
<keyword evidence="1" id="KW-0472">Membrane</keyword>
<proteinExistence type="predicted"/>
<evidence type="ECO:0000313" key="2">
    <source>
        <dbReference type="EMBL" id="MCO6159107.1"/>
    </source>
</evidence>
<feature type="transmembrane region" description="Helical" evidence="1">
    <location>
        <begin position="127"/>
        <end position="147"/>
    </location>
</feature>
<gene>
    <name evidence="2" type="ORF">NF685_03565</name>
</gene>
<dbReference type="RefSeq" id="WP_252848626.1">
    <property type="nucleotide sequence ID" value="NZ_BAPW01000012.1"/>
</dbReference>
<dbReference type="Proteomes" id="UP001523401">
    <property type="component" value="Unassembled WGS sequence"/>
</dbReference>
<keyword evidence="1" id="KW-1133">Transmembrane helix</keyword>
<keyword evidence="3" id="KW-1185">Reference proteome</keyword>
<dbReference type="InterPro" id="IPR021329">
    <property type="entry name" value="DUF2938"/>
</dbReference>
<feature type="transmembrane region" description="Helical" evidence="1">
    <location>
        <begin position="154"/>
        <end position="175"/>
    </location>
</feature>
<organism evidence="2 3">
    <name type="scientific">Asaia lannensis NBRC 102526</name>
    <dbReference type="NCBI Taxonomy" id="1307926"/>
    <lineage>
        <taxon>Bacteria</taxon>
        <taxon>Pseudomonadati</taxon>
        <taxon>Pseudomonadota</taxon>
        <taxon>Alphaproteobacteria</taxon>
        <taxon>Acetobacterales</taxon>
        <taxon>Acetobacteraceae</taxon>
        <taxon>Asaia</taxon>
    </lineage>
</organism>
<evidence type="ECO:0000256" key="1">
    <source>
        <dbReference type="SAM" id="Phobius"/>
    </source>
</evidence>
<reference evidence="2 3" key="1">
    <citation type="submission" date="2022-06" db="EMBL/GenBank/DDBJ databases">
        <title>Whole-genome of Asaia lannensis strain LMG 27011T.</title>
        <authorList>
            <person name="Sombolestani A."/>
        </authorList>
    </citation>
    <scope>NUCLEOTIDE SEQUENCE [LARGE SCALE GENOMIC DNA]</scope>
    <source>
        <strain evidence="2 3">NBRC 102526</strain>
    </source>
</reference>
<keyword evidence="1" id="KW-0812">Transmembrane</keyword>
<accession>A0ABT1CE19</accession>
<comment type="caution">
    <text evidence="2">The sequence shown here is derived from an EMBL/GenBank/DDBJ whole genome shotgun (WGS) entry which is preliminary data.</text>
</comment>
<feature type="transmembrane region" description="Helical" evidence="1">
    <location>
        <begin position="56"/>
        <end position="83"/>
    </location>
</feature>
<dbReference type="Pfam" id="PF11158">
    <property type="entry name" value="DUF2938"/>
    <property type="match status" value="1"/>
</dbReference>